<dbReference type="Proteomes" id="UP000829398">
    <property type="component" value="Chromosome 1"/>
</dbReference>
<gene>
    <name evidence="1" type="ORF">KPL71_001816</name>
</gene>
<name>A0ACB8NZ73_CITSI</name>
<organism evidence="1 2">
    <name type="scientific">Citrus sinensis</name>
    <name type="common">Sweet orange</name>
    <name type="synonym">Citrus aurantium var. sinensis</name>
    <dbReference type="NCBI Taxonomy" id="2711"/>
    <lineage>
        <taxon>Eukaryota</taxon>
        <taxon>Viridiplantae</taxon>
        <taxon>Streptophyta</taxon>
        <taxon>Embryophyta</taxon>
        <taxon>Tracheophyta</taxon>
        <taxon>Spermatophyta</taxon>
        <taxon>Magnoliopsida</taxon>
        <taxon>eudicotyledons</taxon>
        <taxon>Gunneridae</taxon>
        <taxon>Pentapetalae</taxon>
        <taxon>rosids</taxon>
        <taxon>malvids</taxon>
        <taxon>Sapindales</taxon>
        <taxon>Rutaceae</taxon>
        <taxon>Aurantioideae</taxon>
        <taxon>Citrus</taxon>
    </lineage>
</organism>
<sequence>MNEGTSFRTQTSNSNDWTDDETRENATRLLQSSNNHDLEQQINVDGPDENENEVTETRGVQTQETIDNMEFVGKEFATEDEADHFYHEYAKFVGFGVRRNTKRYDKQGMLTGRQWVCSKQGFRPQKYLRLANRSREARPLTRTGCRAEFQISLNERKTAWVCTFFYGKHNHNLTPIGQVHFIRSHRNIKGPDLIAASALHKVGVKPSQIHEYMVERSGGYKNVGFMRKDVQNGLDSMRRQDLKENDAETCLSYLEGKKSADPSFFYEYTIDQEHRLGDLFWCDGGARADYAVFGDVLAFDATYRTNAYRKPFVVFLGINHHRKSIVFGFALLSDEKEHTYVWLLQTFLAAMEGKQPATVITDGDRAMRNAIIKTFPVSVHRLCCWHLGRNAQANIHNTEFVNDFRRFMFQPYNEDEFNHKWVLMVQKHRVETNEWVKKVYEERKLWAEAYLKGNFFGGMRSTQRSEGMNAYLNHYVNRKLRLRDFVKQMDRLMDRQRESEGKDDFDSTDGCPILTTHLKKYEQQAADVYTKAVFYMVREEIDKEGLLTATLIEEDMLSKTYQVKKFGNQHKEHTVILYIESRKLSCTCMHYNSVGMPCSHSFVVMKAENLPEIPNCMILSRWRKDAKLEVIPSEFVNDVAQYMSVEARVGSIHTACRGLLKFVGKSIDAYNMAIIDIHKLSLRLEGMCSIAEPSGKKGERQRAPLVKDPVVVLTKGAAKKLKVRPIEQRKCKKCGEGGHTVRTCKANNNVRSKEPCGNDSNRFIFRDNVGSGGTTQQRCCDTSISGLYNDTNIMGYEPSNRISATLGTSSDILLQQNGDSMLGESLDHMQIFDNQDRCSCYPEKGTPKESLQ</sequence>
<keyword evidence="2" id="KW-1185">Reference proteome</keyword>
<reference evidence="2" key="1">
    <citation type="journal article" date="2023" name="Hortic. Res.">
        <title>A chromosome-level phased genome enabling allele-level studies in sweet orange: a case study on citrus Huanglongbing tolerance.</title>
        <authorList>
            <person name="Wu B."/>
            <person name="Yu Q."/>
            <person name="Deng Z."/>
            <person name="Duan Y."/>
            <person name="Luo F."/>
            <person name="Gmitter F. Jr."/>
        </authorList>
    </citation>
    <scope>NUCLEOTIDE SEQUENCE [LARGE SCALE GENOMIC DNA]</scope>
    <source>
        <strain evidence="2">cv. Valencia</strain>
    </source>
</reference>
<accession>A0ACB8NZ73</accession>
<evidence type="ECO:0000313" key="2">
    <source>
        <dbReference type="Proteomes" id="UP000829398"/>
    </source>
</evidence>
<dbReference type="EMBL" id="CM039170">
    <property type="protein sequence ID" value="KAH9803552.1"/>
    <property type="molecule type" value="Genomic_DNA"/>
</dbReference>
<evidence type="ECO:0000313" key="1">
    <source>
        <dbReference type="EMBL" id="KAH9803552.1"/>
    </source>
</evidence>
<proteinExistence type="predicted"/>
<comment type="caution">
    <text evidence="1">The sequence shown here is derived from an EMBL/GenBank/DDBJ whole genome shotgun (WGS) entry which is preliminary data.</text>
</comment>
<protein>
    <submittedName>
        <fullName evidence="1">Protein FAR1-RELATED SEQUENCE</fullName>
    </submittedName>
</protein>